<name>A0A1G9TK03_9FIRM</name>
<feature type="region of interest" description="Disordered" evidence="1">
    <location>
        <begin position="52"/>
        <end position="76"/>
    </location>
</feature>
<dbReference type="InterPro" id="IPR009057">
    <property type="entry name" value="Homeodomain-like_sf"/>
</dbReference>
<dbReference type="SUPFAM" id="SSF53098">
    <property type="entry name" value="Ribonuclease H-like"/>
    <property type="match status" value="1"/>
</dbReference>
<reference evidence="3 4" key="1">
    <citation type="submission" date="2016-10" db="EMBL/GenBank/DDBJ databases">
        <authorList>
            <person name="de Groot N.N."/>
        </authorList>
    </citation>
    <scope>NUCLEOTIDE SEQUENCE [LARGE SCALE GENOMIC DNA]</scope>
    <source>
        <strain evidence="3 4">SLAS-1</strain>
    </source>
</reference>
<dbReference type="Gene3D" id="3.30.420.10">
    <property type="entry name" value="Ribonuclease H-like superfamily/Ribonuclease H"/>
    <property type="match status" value="1"/>
</dbReference>
<keyword evidence="4" id="KW-1185">Reference proteome</keyword>
<accession>A0A1G9TK03</accession>
<evidence type="ECO:0000259" key="2">
    <source>
        <dbReference type="PROSITE" id="PS50994"/>
    </source>
</evidence>
<proteinExistence type="predicted"/>
<dbReference type="NCBIfam" id="NF033516">
    <property type="entry name" value="transpos_IS3"/>
    <property type="match status" value="1"/>
</dbReference>
<feature type="compositionally biased region" description="Basic and acidic residues" evidence="1">
    <location>
        <begin position="52"/>
        <end position="68"/>
    </location>
</feature>
<protein>
    <submittedName>
        <fullName evidence="3">Transposase InsO and inactivated derivatives</fullName>
    </submittedName>
</protein>
<dbReference type="InterPro" id="IPR050900">
    <property type="entry name" value="Transposase_IS3/IS150/IS904"/>
</dbReference>
<dbReference type="GO" id="GO:0003676">
    <property type="term" value="F:nucleic acid binding"/>
    <property type="evidence" value="ECO:0007669"/>
    <property type="project" value="InterPro"/>
</dbReference>
<dbReference type="EMBL" id="FNGO01000041">
    <property type="protein sequence ID" value="SDM48041.1"/>
    <property type="molecule type" value="Genomic_DNA"/>
</dbReference>
<dbReference type="InterPro" id="IPR036397">
    <property type="entry name" value="RNaseH_sf"/>
</dbReference>
<dbReference type="InterPro" id="IPR048020">
    <property type="entry name" value="Transpos_IS3"/>
</dbReference>
<evidence type="ECO:0000256" key="1">
    <source>
        <dbReference type="SAM" id="MobiDB-lite"/>
    </source>
</evidence>
<dbReference type="STRING" id="321763.SAMN04488692_1417"/>
<feature type="non-terminal residue" evidence="3">
    <location>
        <position position="312"/>
    </location>
</feature>
<dbReference type="Pfam" id="PF00665">
    <property type="entry name" value="rve"/>
    <property type="match status" value="1"/>
</dbReference>
<dbReference type="InterPro" id="IPR001584">
    <property type="entry name" value="Integrase_cat-core"/>
</dbReference>
<dbReference type="GO" id="GO:0015074">
    <property type="term" value="P:DNA integration"/>
    <property type="evidence" value="ECO:0007669"/>
    <property type="project" value="InterPro"/>
</dbReference>
<feature type="domain" description="Integrase catalytic" evidence="2">
    <location>
        <begin position="129"/>
        <end position="303"/>
    </location>
</feature>
<dbReference type="AlphaFoldDB" id="A0A1G9TK03"/>
<dbReference type="PROSITE" id="PS50994">
    <property type="entry name" value="INTEGRASE"/>
    <property type="match status" value="1"/>
</dbReference>
<dbReference type="OrthoDB" id="9813957at2"/>
<dbReference type="PANTHER" id="PTHR46889:SF4">
    <property type="entry name" value="TRANSPOSASE INSO FOR INSERTION SEQUENCE ELEMENT IS911B-RELATED"/>
    <property type="match status" value="1"/>
</dbReference>
<sequence length="312" mass="36750">MPETRSDEERKMIIEKVNHLYETSDLTIKEACSEFGISDSAYYIWKKHRNLEPETEKEETSNQDRENTSGDVDTETVKKVTELKEDKPFLGFKKISKQLAYSHGIKISTRQVKKILKEHGLEETDYPEPKDHPSRRFERNSSDEMWMMDIMHYTIEKEGRFYLISILDDYSRYIIAHGIFKRKTIDNVIDVLHEAFEESGLPGEFLTDRGSQFHSWKGESRFQKLLDKLGVKHILASPQSPQTIGKIESFHRNIQRELFGQKHFTSMEDVKKAVSDYIEYYNHERVHMGIDYLTPADRYYGVKQDAEKTYDV</sequence>
<dbReference type="PANTHER" id="PTHR46889">
    <property type="entry name" value="TRANSPOSASE INSF FOR INSERTION SEQUENCE IS3B-RELATED"/>
    <property type="match status" value="1"/>
</dbReference>
<evidence type="ECO:0000313" key="4">
    <source>
        <dbReference type="Proteomes" id="UP000199476"/>
    </source>
</evidence>
<dbReference type="Proteomes" id="UP000199476">
    <property type="component" value="Unassembled WGS sequence"/>
</dbReference>
<dbReference type="Pfam" id="PF13333">
    <property type="entry name" value="rve_2"/>
    <property type="match status" value="1"/>
</dbReference>
<evidence type="ECO:0000313" key="3">
    <source>
        <dbReference type="EMBL" id="SDM48041.1"/>
    </source>
</evidence>
<gene>
    <name evidence="3" type="ORF">SAMN04488692_1417</name>
</gene>
<dbReference type="RefSeq" id="WP_089762335.1">
    <property type="nucleotide sequence ID" value="NZ_FNGO01000041.1"/>
</dbReference>
<dbReference type="InterPro" id="IPR012337">
    <property type="entry name" value="RNaseH-like_sf"/>
</dbReference>
<dbReference type="SUPFAM" id="SSF46689">
    <property type="entry name" value="Homeodomain-like"/>
    <property type="match status" value="1"/>
</dbReference>
<organism evidence="3 4">
    <name type="scientific">Halarsenatibacter silvermanii</name>
    <dbReference type="NCBI Taxonomy" id="321763"/>
    <lineage>
        <taxon>Bacteria</taxon>
        <taxon>Bacillati</taxon>
        <taxon>Bacillota</taxon>
        <taxon>Clostridia</taxon>
        <taxon>Halanaerobiales</taxon>
        <taxon>Halarsenatibacteraceae</taxon>
        <taxon>Halarsenatibacter</taxon>
    </lineage>
</organism>